<dbReference type="RefSeq" id="WP_263529877.1">
    <property type="nucleotide sequence ID" value="NZ_JAOVZB010000002.1"/>
</dbReference>
<comment type="caution">
    <text evidence="6">The sequence shown here is derived from an EMBL/GenBank/DDBJ whole genome shotgun (WGS) entry which is preliminary data.</text>
</comment>
<dbReference type="Proteomes" id="UP001209713">
    <property type="component" value="Unassembled WGS sequence"/>
</dbReference>
<dbReference type="PANTHER" id="PTHR30537:SF5">
    <property type="entry name" value="HTH-TYPE TRANSCRIPTIONAL ACTIVATOR TTDR-RELATED"/>
    <property type="match status" value="1"/>
</dbReference>
<evidence type="ECO:0000256" key="3">
    <source>
        <dbReference type="ARBA" id="ARBA00023125"/>
    </source>
</evidence>
<dbReference type="InterPro" id="IPR000847">
    <property type="entry name" value="LysR_HTH_N"/>
</dbReference>
<evidence type="ECO:0000313" key="7">
    <source>
        <dbReference type="Proteomes" id="UP001209713"/>
    </source>
</evidence>
<dbReference type="InterPro" id="IPR058163">
    <property type="entry name" value="LysR-type_TF_proteobact-type"/>
</dbReference>
<evidence type="ECO:0000259" key="5">
    <source>
        <dbReference type="PROSITE" id="PS50931"/>
    </source>
</evidence>
<feature type="domain" description="HTH lysR-type" evidence="5">
    <location>
        <begin position="2"/>
        <end position="59"/>
    </location>
</feature>
<dbReference type="InterPro" id="IPR005119">
    <property type="entry name" value="LysR_subst-bd"/>
</dbReference>
<dbReference type="InterPro" id="IPR036390">
    <property type="entry name" value="WH_DNA-bd_sf"/>
</dbReference>
<protein>
    <submittedName>
        <fullName evidence="6">LysR family transcriptional regulator</fullName>
    </submittedName>
</protein>
<accession>A0ABT2YRI2</accession>
<organism evidence="6 7">
    <name type="scientific">Marinomonas sargassi</name>
    <dbReference type="NCBI Taxonomy" id="2984494"/>
    <lineage>
        <taxon>Bacteria</taxon>
        <taxon>Pseudomonadati</taxon>
        <taxon>Pseudomonadota</taxon>
        <taxon>Gammaproteobacteria</taxon>
        <taxon>Oceanospirillales</taxon>
        <taxon>Oceanospirillaceae</taxon>
        <taxon>Marinomonas</taxon>
    </lineage>
</organism>
<dbReference type="Pfam" id="PF00126">
    <property type="entry name" value="HTH_1"/>
    <property type="match status" value="1"/>
</dbReference>
<evidence type="ECO:0000256" key="2">
    <source>
        <dbReference type="ARBA" id="ARBA00023015"/>
    </source>
</evidence>
<keyword evidence="4" id="KW-0804">Transcription</keyword>
<dbReference type="SUPFAM" id="SSF46785">
    <property type="entry name" value="Winged helix' DNA-binding domain"/>
    <property type="match status" value="1"/>
</dbReference>
<keyword evidence="2" id="KW-0805">Transcription regulation</keyword>
<dbReference type="SUPFAM" id="SSF53850">
    <property type="entry name" value="Periplasmic binding protein-like II"/>
    <property type="match status" value="1"/>
</dbReference>
<evidence type="ECO:0000313" key="6">
    <source>
        <dbReference type="EMBL" id="MCV2402497.1"/>
    </source>
</evidence>
<dbReference type="CDD" id="cd08422">
    <property type="entry name" value="PBP2_CrgA_like"/>
    <property type="match status" value="1"/>
</dbReference>
<dbReference type="PROSITE" id="PS50931">
    <property type="entry name" value="HTH_LYSR"/>
    <property type="match status" value="1"/>
</dbReference>
<proteinExistence type="inferred from homology"/>
<dbReference type="EMBL" id="JAOVZB010000002">
    <property type="protein sequence ID" value="MCV2402497.1"/>
    <property type="molecule type" value="Genomic_DNA"/>
</dbReference>
<gene>
    <name evidence="6" type="ORF">OFY17_06280</name>
</gene>
<dbReference type="Gene3D" id="1.10.10.10">
    <property type="entry name" value="Winged helix-like DNA-binding domain superfamily/Winged helix DNA-binding domain"/>
    <property type="match status" value="1"/>
</dbReference>
<evidence type="ECO:0000256" key="4">
    <source>
        <dbReference type="ARBA" id="ARBA00023163"/>
    </source>
</evidence>
<sequence length="301" mass="33713">MVKADDILLFVHVVEESSFSRVSEKHNITMSVVSKRIARLEAALNVQLLYRTTRKLSLTEAGQALYKKAKIAQAAVQDAKDVVSGFGSDVRGKIRITMPVVTANLVLNRAAVEFCEQYPGIELELNVTNRLPNILDEGYDLAIRTADLSDSSLVARRLVDSQWVVCATPEYLHTHGMPEYPDDLMKHHCLVYKSPLGKAEPWKFYVESIDLSLPVNGRFQADNLDSIKQAVMGDFGIAYLPRALIFNELNNGKLVSVLDEFASKKLGIYAVYPNTRLTDTKLTLLIEHFRNALQQSKGHFC</sequence>
<keyword evidence="3" id="KW-0238">DNA-binding</keyword>
<dbReference type="Pfam" id="PF03466">
    <property type="entry name" value="LysR_substrate"/>
    <property type="match status" value="1"/>
</dbReference>
<dbReference type="PANTHER" id="PTHR30537">
    <property type="entry name" value="HTH-TYPE TRANSCRIPTIONAL REGULATOR"/>
    <property type="match status" value="1"/>
</dbReference>
<dbReference type="Gene3D" id="3.40.190.290">
    <property type="match status" value="1"/>
</dbReference>
<reference evidence="6 7" key="1">
    <citation type="submission" date="2022-10" db="EMBL/GenBank/DDBJ databases">
        <title>Marinomonas transparenta sp. nov. and Marinomonas sargassi sp. nov., isolated from marine alga (Sargassum natans (L.) Gaillon).</title>
        <authorList>
            <person name="Wang Y."/>
        </authorList>
    </citation>
    <scope>NUCLEOTIDE SEQUENCE [LARGE SCALE GENOMIC DNA]</scope>
    <source>
        <strain evidence="6 7">C2222</strain>
    </source>
</reference>
<keyword evidence="7" id="KW-1185">Reference proteome</keyword>
<comment type="similarity">
    <text evidence="1">Belongs to the LysR transcriptional regulatory family.</text>
</comment>
<dbReference type="InterPro" id="IPR036388">
    <property type="entry name" value="WH-like_DNA-bd_sf"/>
</dbReference>
<name>A0ABT2YRI2_9GAMM</name>
<evidence type="ECO:0000256" key="1">
    <source>
        <dbReference type="ARBA" id="ARBA00009437"/>
    </source>
</evidence>